<dbReference type="GO" id="GO:0043565">
    <property type="term" value="F:sequence-specific DNA binding"/>
    <property type="evidence" value="ECO:0007669"/>
    <property type="project" value="InterPro"/>
</dbReference>
<proteinExistence type="predicted"/>
<evidence type="ECO:0000256" key="2">
    <source>
        <dbReference type="ARBA" id="ARBA00023163"/>
    </source>
</evidence>
<accession>A0A9D1GJM8</accession>
<dbReference type="Pfam" id="PF13328">
    <property type="entry name" value="HD_4"/>
    <property type="match status" value="2"/>
</dbReference>
<comment type="caution">
    <text evidence="4">The sequence shown here is derived from an EMBL/GenBank/DDBJ whole genome shotgun (WGS) entry which is preliminary data.</text>
</comment>
<dbReference type="PANTHER" id="PTHR21262">
    <property type="entry name" value="GUANOSINE-3',5'-BIS DIPHOSPHATE 3'-PYROPHOSPHOHYDROLASE"/>
    <property type="match status" value="1"/>
</dbReference>
<dbReference type="AlphaFoldDB" id="A0A9D1GJM8"/>
<dbReference type="GO" id="GO:0005886">
    <property type="term" value="C:plasma membrane"/>
    <property type="evidence" value="ECO:0007669"/>
    <property type="project" value="TreeGrafter"/>
</dbReference>
<dbReference type="InterPro" id="IPR018060">
    <property type="entry name" value="HTH_AraC"/>
</dbReference>
<dbReference type="EMBL" id="DVKS01000133">
    <property type="protein sequence ID" value="HIT41971.1"/>
    <property type="molecule type" value="Genomic_DNA"/>
</dbReference>
<dbReference type="PROSITE" id="PS01124">
    <property type="entry name" value="HTH_ARAC_FAMILY_2"/>
    <property type="match status" value="1"/>
</dbReference>
<dbReference type="PANTHER" id="PTHR21262:SF31">
    <property type="entry name" value="GTP PYROPHOSPHOKINASE"/>
    <property type="match status" value="1"/>
</dbReference>
<dbReference type="SUPFAM" id="SSF109604">
    <property type="entry name" value="HD-domain/PDEase-like"/>
    <property type="match status" value="1"/>
</dbReference>
<keyword evidence="2" id="KW-0804">Transcription</keyword>
<dbReference type="Gene3D" id="1.10.10.60">
    <property type="entry name" value="Homeodomain-like"/>
    <property type="match status" value="1"/>
</dbReference>
<reference evidence="4" key="1">
    <citation type="submission" date="2020-10" db="EMBL/GenBank/DDBJ databases">
        <authorList>
            <person name="Gilroy R."/>
        </authorList>
    </citation>
    <scope>NUCLEOTIDE SEQUENCE</scope>
    <source>
        <strain evidence="4">CHK123-3438</strain>
    </source>
</reference>
<evidence type="ECO:0000259" key="3">
    <source>
        <dbReference type="PROSITE" id="PS01124"/>
    </source>
</evidence>
<dbReference type="Gene3D" id="1.10.3210.10">
    <property type="entry name" value="Hypothetical protein af1432"/>
    <property type="match status" value="1"/>
</dbReference>
<evidence type="ECO:0000313" key="5">
    <source>
        <dbReference type="Proteomes" id="UP000886860"/>
    </source>
</evidence>
<dbReference type="SUPFAM" id="SSF46689">
    <property type="entry name" value="Homeodomain-like"/>
    <property type="match status" value="1"/>
</dbReference>
<dbReference type="Pfam" id="PF12833">
    <property type="entry name" value="HTH_18"/>
    <property type="match status" value="1"/>
</dbReference>
<gene>
    <name evidence="4" type="ORF">IAB60_07750</name>
</gene>
<organism evidence="4 5">
    <name type="scientific">Candidatus Caccovicinus merdipullorum</name>
    <dbReference type="NCBI Taxonomy" id="2840724"/>
    <lineage>
        <taxon>Bacteria</taxon>
        <taxon>Bacillati</taxon>
        <taxon>Bacillota</taxon>
        <taxon>Clostridia</taxon>
        <taxon>Eubacteriales</taxon>
        <taxon>Candidatus Caccovicinus</taxon>
    </lineage>
</organism>
<evidence type="ECO:0000313" key="4">
    <source>
        <dbReference type="EMBL" id="HIT41971.1"/>
    </source>
</evidence>
<evidence type="ECO:0000256" key="1">
    <source>
        <dbReference type="ARBA" id="ARBA00023015"/>
    </source>
</evidence>
<dbReference type="Proteomes" id="UP000886860">
    <property type="component" value="Unassembled WGS sequence"/>
</dbReference>
<dbReference type="GO" id="GO:0003700">
    <property type="term" value="F:DNA-binding transcription factor activity"/>
    <property type="evidence" value="ECO:0007669"/>
    <property type="project" value="InterPro"/>
</dbReference>
<dbReference type="InterPro" id="IPR009057">
    <property type="entry name" value="Homeodomain-like_sf"/>
</dbReference>
<keyword evidence="1" id="KW-0805">Transcription regulation</keyword>
<sequence length="306" mass="34596">MNTKIQILKSLQYIEQNLENNITISEIANAAGYSKAYFSRYFRAEMQMSVMEYVKKRRLIKASDSILNGEKIIDAALQFCWQTPSGFTKAFKKEFSFSPALLKAMMMHIEDLGGNSMSHVFMKATDFHASHEELFLRLKSELENSGAKIKTGELESIYSCACQIYAGKLRYSGDEYITHPLNVAILLAEMNADINTVYAGMFCDALNKTAVIPEQLQQILPAKAAAIAEKASEIPCAFETAEEEVILVKLAERLHNMRTLKFMDKQKQEQKARETLEQIMPLARKMGNSRLANELNDLALKYLCGE</sequence>
<reference evidence="4" key="2">
    <citation type="journal article" date="2021" name="PeerJ">
        <title>Extensive microbial diversity within the chicken gut microbiome revealed by metagenomics and culture.</title>
        <authorList>
            <person name="Gilroy R."/>
            <person name="Ravi A."/>
            <person name="Getino M."/>
            <person name="Pursley I."/>
            <person name="Horton D.L."/>
            <person name="Alikhan N.F."/>
            <person name="Baker D."/>
            <person name="Gharbi K."/>
            <person name="Hall N."/>
            <person name="Watson M."/>
            <person name="Adriaenssens E.M."/>
            <person name="Foster-Nyarko E."/>
            <person name="Jarju S."/>
            <person name="Secka A."/>
            <person name="Antonio M."/>
            <person name="Oren A."/>
            <person name="Chaudhuri R.R."/>
            <person name="La Ragione R."/>
            <person name="Hildebrand F."/>
            <person name="Pallen M.J."/>
        </authorList>
    </citation>
    <scope>NUCLEOTIDE SEQUENCE</scope>
    <source>
        <strain evidence="4">CHK123-3438</strain>
    </source>
</reference>
<protein>
    <submittedName>
        <fullName evidence="4">HD domain-containing protein</fullName>
    </submittedName>
</protein>
<dbReference type="SMART" id="SM00342">
    <property type="entry name" value="HTH_ARAC"/>
    <property type="match status" value="1"/>
</dbReference>
<feature type="domain" description="HTH araC/xylS-type" evidence="3">
    <location>
        <begin position="8"/>
        <end position="105"/>
    </location>
</feature>
<name>A0A9D1GJM8_9FIRM</name>